<keyword evidence="2" id="KW-1185">Reference proteome</keyword>
<dbReference type="KEGG" id="tep:TepRe1_0811"/>
<dbReference type="HOGENOM" id="CLU_891184_0_0_9"/>
<proteinExistence type="predicted"/>
<dbReference type="RefSeq" id="WP_013777917.1">
    <property type="nucleotide sequence ID" value="NC_015519.1"/>
</dbReference>
<protein>
    <submittedName>
        <fullName evidence="1">Uncharacterized protein</fullName>
    </submittedName>
</protein>
<evidence type="ECO:0000313" key="2">
    <source>
        <dbReference type="Proteomes" id="UP000010802"/>
    </source>
</evidence>
<dbReference type="KEGG" id="tae:TepiRe1_0878"/>
<sequence>MKNKLLFICITAALVLAILTPALFREGSTIPVIKGTVRLALSNDIVVPIDSARYITRNEDGADLMISFVENKGWKYRGRYGEGYVFQKYKKPVNMTISIGSEEFLKYFRLWKTTPDGISLTLAHQVDAEPRGTSPWFTTNYAPDTKDRYIASIARQKGITFEEAKKINDTEVSLLLKGRPADEEIRYKTVDKHAGDIRSNKKIFEVNMSTEVRYLWSNTHKKPLEIDNIVAPVIYIPDAGISAIVGGEFNIEQTLTKIRASQTAVVTYAASSSLGITAEQDISNISAASGGMVYLTTNSNTYVLNIELADLY</sequence>
<evidence type="ECO:0000313" key="1">
    <source>
        <dbReference type="EMBL" id="CCP25595.1"/>
    </source>
</evidence>
<dbReference type="PATRIC" id="fig|1209989.3.peg.976"/>
<dbReference type="Proteomes" id="UP000010802">
    <property type="component" value="Chromosome"/>
</dbReference>
<reference evidence="2" key="1">
    <citation type="journal article" date="2013" name="Genome Announc.">
        <title>First genome sequence of a syntrophic acetate-oxidizing bacterium, Tepidanaerobacter acetatoxydans strain Re1.</title>
        <authorList>
            <person name="Manzoor S."/>
            <person name="Bongcam-Rudloff E."/>
            <person name="Schnurer A."/>
            <person name="Muller B."/>
        </authorList>
    </citation>
    <scope>NUCLEOTIDE SEQUENCE [LARGE SCALE GENOMIC DNA]</scope>
    <source>
        <strain evidence="2">Re1</strain>
    </source>
</reference>
<name>F4LX16_TEPAE</name>
<dbReference type="STRING" id="1209989.TepRe1_0811"/>
<dbReference type="EMBL" id="HF563609">
    <property type="protein sequence ID" value="CCP25595.1"/>
    <property type="molecule type" value="Genomic_DNA"/>
</dbReference>
<organism evidence="1 2">
    <name type="scientific">Tepidanaerobacter acetatoxydans (strain DSM 21804 / JCM 16047 / Re1)</name>
    <dbReference type="NCBI Taxonomy" id="1209989"/>
    <lineage>
        <taxon>Bacteria</taxon>
        <taxon>Bacillati</taxon>
        <taxon>Bacillota</taxon>
        <taxon>Clostridia</taxon>
        <taxon>Thermosediminibacterales</taxon>
        <taxon>Tepidanaerobacteraceae</taxon>
        <taxon>Tepidanaerobacter</taxon>
    </lineage>
</organism>
<gene>
    <name evidence="1" type="ordered locus">TEPIRE1_0878</name>
</gene>
<dbReference type="AlphaFoldDB" id="F4LX16"/>
<accession>L0RX99</accession>
<accession>F4LX16</accession>